<proteinExistence type="predicted"/>
<name>A0A857MJA1_9BACT</name>
<organism evidence="1 2">
    <name type="scientific">Candidatus Mycosynbacter amalyticus</name>
    <dbReference type="NCBI Taxonomy" id="2665156"/>
    <lineage>
        <taxon>Bacteria</taxon>
        <taxon>Candidatus Saccharimonadota</taxon>
        <taxon>Candidatus Saccharimonadota incertae sedis</taxon>
        <taxon>Candidatus Mycosynbacter</taxon>
    </lineage>
</organism>
<keyword evidence="2" id="KW-1185">Reference proteome</keyword>
<reference evidence="1" key="1">
    <citation type="journal article" date="2021" name="Nat. Microbiol.">
        <title>Cocultivation of an ultrasmall environmental parasitic bacterium with lytic ability against bacteria associated with wastewater foams.</title>
        <authorList>
            <person name="Batinovic S."/>
            <person name="Rose J.J.A."/>
            <person name="Ratcliffe J."/>
            <person name="Seviour R.J."/>
            <person name="Petrovski S."/>
        </authorList>
    </citation>
    <scope>NUCLEOTIDE SEQUENCE</scope>
    <source>
        <strain evidence="1">JR1</strain>
    </source>
</reference>
<accession>A0A857MJA1</accession>
<gene>
    <name evidence="1" type="ORF">GII36_02170</name>
</gene>
<dbReference type="EMBL" id="CP045921">
    <property type="protein sequence ID" value="QHN42654.1"/>
    <property type="molecule type" value="Genomic_DNA"/>
</dbReference>
<evidence type="ECO:0000313" key="1">
    <source>
        <dbReference type="EMBL" id="QHN42654.1"/>
    </source>
</evidence>
<sequence>MAKKPRPAPRYEHTRPSVSIWMRLRGWLAARADRASVRRRFLSDHGATRARDFDRQTIAGEKYLLKTQFLEHLADVRDHHVLREAKRARSVQARLSGLEGEARGVLEREQAQLLEAKHEYTDIKSRLARDDLTALEKANYQGKLGQIEGSVKQQLGVVAKAEDKLADITAAQADSRKEFAEFAQAAHNIYEMSMNAYVKVAGRRLNRLGCTNYDAELRDFTSETTQKIKELS</sequence>
<protein>
    <submittedName>
        <fullName evidence="1">Uncharacterized protein</fullName>
    </submittedName>
</protein>
<dbReference type="KEGG" id="mama:GII36_02170"/>
<dbReference type="Proteomes" id="UP001059824">
    <property type="component" value="Chromosome"/>
</dbReference>
<evidence type="ECO:0000313" key="2">
    <source>
        <dbReference type="Proteomes" id="UP001059824"/>
    </source>
</evidence>
<dbReference type="RefSeq" id="WP_260764113.1">
    <property type="nucleotide sequence ID" value="NZ_CP045921.1"/>
</dbReference>
<dbReference type="AlphaFoldDB" id="A0A857MJA1"/>